<evidence type="ECO:0000313" key="8">
    <source>
        <dbReference type="EMBL" id="PPR02905.1"/>
    </source>
</evidence>
<evidence type="ECO:0000259" key="7">
    <source>
        <dbReference type="Pfam" id="PF08696"/>
    </source>
</evidence>
<dbReference type="STRING" id="231916.A0A409YIW3"/>
<name>A0A409YIW3_9AGAR</name>
<reference evidence="8 9" key="1">
    <citation type="journal article" date="2018" name="Evol. Lett.">
        <title>Horizontal gene cluster transfer increased hallucinogenic mushroom diversity.</title>
        <authorList>
            <person name="Reynolds H.T."/>
            <person name="Vijayakumar V."/>
            <person name="Gluck-Thaler E."/>
            <person name="Korotkin H.B."/>
            <person name="Matheny P.B."/>
            <person name="Slot J.C."/>
        </authorList>
    </citation>
    <scope>NUCLEOTIDE SEQUENCE [LARGE SCALE GENOMIC DNA]</scope>
    <source>
        <strain evidence="8 9">SRW20</strain>
    </source>
</reference>
<gene>
    <name evidence="8" type="ORF">CVT26_009751</name>
</gene>
<feature type="domain" description="DNA replication factor Dna2 N-terminal" evidence="7">
    <location>
        <begin position="182"/>
        <end position="297"/>
    </location>
</feature>
<feature type="region of interest" description="Disordered" evidence="6">
    <location>
        <begin position="25"/>
        <end position="92"/>
    </location>
</feature>
<dbReference type="GO" id="GO:0005524">
    <property type="term" value="F:ATP binding"/>
    <property type="evidence" value="ECO:0007669"/>
    <property type="project" value="UniProtKB-KW"/>
</dbReference>
<dbReference type="InterPro" id="IPR014808">
    <property type="entry name" value="DNA_replication_fac_Dna2_N"/>
</dbReference>
<keyword evidence="1" id="KW-0479">Metal-binding</keyword>
<keyword evidence="3" id="KW-0378">Hydrolase</keyword>
<evidence type="ECO:0000256" key="1">
    <source>
        <dbReference type="ARBA" id="ARBA00022723"/>
    </source>
</evidence>
<feature type="non-terminal residue" evidence="8">
    <location>
        <position position="297"/>
    </location>
</feature>
<proteinExistence type="predicted"/>
<accession>A0A409YIW3</accession>
<evidence type="ECO:0000256" key="3">
    <source>
        <dbReference type="ARBA" id="ARBA00022801"/>
    </source>
</evidence>
<organism evidence="8 9">
    <name type="scientific">Gymnopilus dilepis</name>
    <dbReference type="NCBI Taxonomy" id="231916"/>
    <lineage>
        <taxon>Eukaryota</taxon>
        <taxon>Fungi</taxon>
        <taxon>Dikarya</taxon>
        <taxon>Basidiomycota</taxon>
        <taxon>Agaricomycotina</taxon>
        <taxon>Agaricomycetes</taxon>
        <taxon>Agaricomycetidae</taxon>
        <taxon>Agaricales</taxon>
        <taxon>Agaricineae</taxon>
        <taxon>Hymenogastraceae</taxon>
        <taxon>Gymnopilus</taxon>
    </lineage>
</organism>
<dbReference type="OrthoDB" id="6513042at2759"/>
<feature type="compositionally biased region" description="Low complexity" evidence="6">
    <location>
        <begin position="54"/>
        <end position="71"/>
    </location>
</feature>
<keyword evidence="9" id="KW-1185">Reference proteome</keyword>
<evidence type="ECO:0000313" key="9">
    <source>
        <dbReference type="Proteomes" id="UP000284706"/>
    </source>
</evidence>
<evidence type="ECO:0000256" key="6">
    <source>
        <dbReference type="SAM" id="MobiDB-lite"/>
    </source>
</evidence>
<dbReference type="Proteomes" id="UP000284706">
    <property type="component" value="Unassembled WGS sequence"/>
</dbReference>
<dbReference type="GO" id="GO:0016787">
    <property type="term" value="F:hydrolase activity"/>
    <property type="evidence" value="ECO:0007669"/>
    <property type="project" value="UniProtKB-KW"/>
</dbReference>
<dbReference type="InParanoid" id="A0A409YIW3"/>
<sequence>MPPTEADEAAFMNALMQGLEADFWTAAPTPDASPVKARNATADSSSREPLRAIQPASSPRTPSRSSRQPSAKDASTSRAQGPPPAPCSTSASATTSYSAAASHDLAAFLQGSENWDLDADPFSSSPVKPAPKDTDAKKAAHPTESPVYTPDPCTRCVVESVSEDYVNNRWQKTVIARVQPGDERVEVALYDDWYQTDVRIDDIINVIGHFSQSPSHNHSSHPHSPKRTISITSQTNFLILHPDLLLTATALSNAPQCRRKPLLSSLVRSSSDTTPALVWGSMLHEVMQRCLVEERWD</sequence>
<dbReference type="Pfam" id="PF08696">
    <property type="entry name" value="Dna2"/>
    <property type="match status" value="1"/>
</dbReference>
<comment type="caution">
    <text evidence="8">The sequence shown here is derived from an EMBL/GenBank/DDBJ whole genome shotgun (WGS) entry which is preliminary data.</text>
</comment>
<dbReference type="EMBL" id="NHYE01000803">
    <property type="protein sequence ID" value="PPR02905.1"/>
    <property type="molecule type" value="Genomic_DNA"/>
</dbReference>
<keyword evidence="4" id="KW-0347">Helicase</keyword>
<keyword evidence="2" id="KW-0547">Nucleotide-binding</keyword>
<evidence type="ECO:0000256" key="4">
    <source>
        <dbReference type="ARBA" id="ARBA00022806"/>
    </source>
</evidence>
<evidence type="ECO:0000256" key="2">
    <source>
        <dbReference type="ARBA" id="ARBA00022741"/>
    </source>
</evidence>
<keyword evidence="5" id="KW-0067">ATP-binding</keyword>
<evidence type="ECO:0000256" key="5">
    <source>
        <dbReference type="ARBA" id="ARBA00022840"/>
    </source>
</evidence>
<protein>
    <recommendedName>
        <fullName evidence="7">DNA replication factor Dna2 N-terminal domain-containing protein</fullName>
    </recommendedName>
</protein>
<feature type="region of interest" description="Disordered" evidence="6">
    <location>
        <begin position="119"/>
        <end position="147"/>
    </location>
</feature>
<dbReference type="AlphaFoldDB" id="A0A409YIW3"/>
<dbReference type="GO" id="GO:0046872">
    <property type="term" value="F:metal ion binding"/>
    <property type="evidence" value="ECO:0007669"/>
    <property type="project" value="UniProtKB-KW"/>
</dbReference>
<dbReference type="GO" id="GO:0004386">
    <property type="term" value="F:helicase activity"/>
    <property type="evidence" value="ECO:0007669"/>
    <property type="project" value="UniProtKB-KW"/>
</dbReference>